<gene>
    <name evidence="14" type="primary">DCW1_1</name>
    <name evidence="14" type="ORF">N0V83_001036</name>
</gene>
<keyword evidence="15" id="KW-1185">Reference proteome</keyword>
<proteinExistence type="inferred from homology"/>
<evidence type="ECO:0000313" key="15">
    <source>
        <dbReference type="Proteomes" id="UP001140560"/>
    </source>
</evidence>
<accession>A0A9W9CR06</accession>
<evidence type="ECO:0000256" key="12">
    <source>
        <dbReference type="SAM" id="Phobius"/>
    </source>
</evidence>
<evidence type="ECO:0000313" key="14">
    <source>
        <dbReference type="EMBL" id="KAJ4375760.1"/>
    </source>
</evidence>
<dbReference type="FunFam" id="1.50.10.20:FF:000006">
    <property type="entry name" value="Mannan endo-1,6-alpha-mannosidase"/>
    <property type="match status" value="1"/>
</dbReference>
<evidence type="ECO:0000256" key="1">
    <source>
        <dbReference type="ARBA" id="ARBA00001452"/>
    </source>
</evidence>
<feature type="compositionally biased region" description="Low complexity" evidence="11">
    <location>
        <begin position="414"/>
        <end position="430"/>
    </location>
</feature>
<dbReference type="GO" id="GO:0008496">
    <property type="term" value="F:mannan endo-1,6-alpha-mannosidase activity"/>
    <property type="evidence" value="ECO:0007669"/>
    <property type="project" value="UniProtKB-UniRule"/>
</dbReference>
<evidence type="ECO:0000256" key="13">
    <source>
        <dbReference type="SAM" id="SignalP"/>
    </source>
</evidence>
<dbReference type="PANTHER" id="PTHR12145:SF36">
    <property type="entry name" value="MANNAN ENDO-1,6-ALPHA-MANNOSIDASE DCW1"/>
    <property type="match status" value="1"/>
</dbReference>
<dbReference type="AlphaFoldDB" id="A0A9W9CR06"/>
<reference evidence="14" key="1">
    <citation type="submission" date="2022-10" db="EMBL/GenBank/DDBJ databases">
        <title>Tapping the CABI collections for fungal endophytes: first genome assemblies for Collariella, Neodidymelliopsis, Ascochyta clinopodiicola, Didymella pomorum, Didymosphaeria variabile, Neocosmospora piperis and Neocucurbitaria cava.</title>
        <authorList>
            <person name="Hill R."/>
        </authorList>
    </citation>
    <scope>NUCLEOTIDE SEQUENCE</scope>
    <source>
        <strain evidence="14">IMI 356814</strain>
    </source>
</reference>
<evidence type="ECO:0000256" key="3">
    <source>
        <dbReference type="ARBA" id="ARBA00009699"/>
    </source>
</evidence>
<keyword evidence="9 10" id="KW-0326">Glycosidase</keyword>
<comment type="similarity">
    <text evidence="3 10">Belongs to the glycosyl hydrolase 76 family.</text>
</comment>
<dbReference type="EC" id="3.2.1.101" evidence="4 10"/>
<dbReference type="Gene3D" id="1.50.10.20">
    <property type="match status" value="1"/>
</dbReference>
<dbReference type="PANTHER" id="PTHR12145">
    <property type="entry name" value="MANNAN ENDO-1,6-ALPHA-MANNOSIDASE DCW1"/>
    <property type="match status" value="1"/>
</dbReference>
<keyword evidence="12" id="KW-1133">Transmembrane helix</keyword>
<evidence type="ECO:0000256" key="2">
    <source>
        <dbReference type="ARBA" id="ARBA00004308"/>
    </source>
</evidence>
<dbReference type="EMBL" id="JAPEUY010000002">
    <property type="protein sequence ID" value="KAJ4375760.1"/>
    <property type="molecule type" value="Genomic_DNA"/>
</dbReference>
<evidence type="ECO:0000256" key="4">
    <source>
        <dbReference type="ARBA" id="ARBA00012350"/>
    </source>
</evidence>
<dbReference type="InterPro" id="IPR005198">
    <property type="entry name" value="Glyco_hydro_76"/>
</dbReference>
<dbReference type="Pfam" id="PF03663">
    <property type="entry name" value="Glyco_hydro_76"/>
    <property type="match status" value="1"/>
</dbReference>
<keyword evidence="6 10" id="KW-0378">Hydrolase</keyword>
<protein>
    <recommendedName>
        <fullName evidence="4 10">Mannan endo-1,6-alpha-mannosidase</fullName>
        <ecNumber evidence="4 10">3.2.1.101</ecNumber>
    </recommendedName>
</protein>
<dbReference type="OrthoDB" id="4187847at2759"/>
<dbReference type="Proteomes" id="UP001140560">
    <property type="component" value="Unassembled WGS sequence"/>
</dbReference>
<dbReference type="PIRSF" id="PIRSF016302">
    <property type="entry name" value="Man_a_manosd"/>
    <property type="match status" value="1"/>
</dbReference>
<dbReference type="GO" id="GO:0016052">
    <property type="term" value="P:carbohydrate catabolic process"/>
    <property type="evidence" value="ECO:0007669"/>
    <property type="project" value="InterPro"/>
</dbReference>
<dbReference type="InterPro" id="IPR014480">
    <property type="entry name" value="Mannan-1_6-alpha_mannosidase"/>
</dbReference>
<evidence type="ECO:0000256" key="8">
    <source>
        <dbReference type="ARBA" id="ARBA00023180"/>
    </source>
</evidence>
<dbReference type="GO" id="GO:0012505">
    <property type="term" value="C:endomembrane system"/>
    <property type="evidence" value="ECO:0007669"/>
    <property type="project" value="UniProtKB-SubCell"/>
</dbReference>
<evidence type="ECO:0000256" key="9">
    <source>
        <dbReference type="ARBA" id="ARBA00023295"/>
    </source>
</evidence>
<feature type="signal peptide" evidence="13">
    <location>
        <begin position="1"/>
        <end position="24"/>
    </location>
</feature>
<comment type="caution">
    <text evidence="14">The sequence shown here is derived from an EMBL/GenBank/DDBJ whole genome shotgun (WGS) entry which is preliminary data.</text>
</comment>
<dbReference type="GO" id="GO:0009272">
    <property type="term" value="P:fungal-type cell wall biogenesis"/>
    <property type="evidence" value="ECO:0007669"/>
    <property type="project" value="TreeGrafter"/>
</dbReference>
<sequence length="458" mass="47778">MIAMLGRIGLQSLALSFAFGRVAALDLDVTGQDSIKSTAKTLAGGIVAFYNDSLKADGIPGLFPDPYYWWEAGAVFHGLIEYSHLTGDSQYDSLVSEALQWQLGDDKAFMPANQTGSLGNDDQSTWGLAAITAAEVGFPKPKDGNWIDYAVNVFDTQLSRLQAENGTCGGGLRWQMLTFNTGYDYKDSTSNGNFFLLAARLAKLTGDATYSEWAEKSFIWAKDIGLISDSYAVYDGASAKQGCESISKIEWSYHNGIYAEGAALMSNITNGAQNWTDAVKGLVNASSVFLDYNVLVEVACENSGECDVDQRAYKGITARSLARAALSAPVVADSIKTILQASAKGAASACSGSGEDVSCKFSWAESDSKGETASAKDGNLGEVFDALEVVQALLYPQAKAIVSGDGQGSGSGSGDATQTGGASGTSGTASPQQTGAAGVNVASIIAALALAFAVVLSY</sequence>
<evidence type="ECO:0000256" key="6">
    <source>
        <dbReference type="ARBA" id="ARBA00022801"/>
    </source>
</evidence>
<dbReference type="InterPro" id="IPR008928">
    <property type="entry name" value="6-hairpin_glycosidase_sf"/>
</dbReference>
<comment type="catalytic activity">
    <reaction evidence="1 10">
        <text>Random hydrolysis of (1-&gt;6)-alpha-D-mannosidic linkages in unbranched (1-&gt;6)-mannans.</text>
        <dbReference type="EC" id="3.2.1.101"/>
    </reaction>
</comment>
<keyword evidence="12" id="KW-0812">Transmembrane</keyword>
<evidence type="ECO:0000256" key="5">
    <source>
        <dbReference type="ARBA" id="ARBA00022729"/>
    </source>
</evidence>
<comment type="subcellular location">
    <subcellularLocation>
        <location evidence="2">Endomembrane system</location>
    </subcellularLocation>
</comment>
<feature type="region of interest" description="Disordered" evidence="11">
    <location>
        <begin position="404"/>
        <end position="432"/>
    </location>
</feature>
<keyword evidence="7 12" id="KW-0472">Membrane</keyword>
<keyword evidence="5 13" id="KW-0732">Signal</keyword>
<organism evidence="14 15">
    <name type="scientific">Neocucurbitaria cava</name>
    <dbReference type="NCBI Taxonomy" id="798079"/>
    <lineage>
        <taxon>Eukaryota</taxon>
        <taxon>Fungi</taxon>
        <taxon>Dikarya</taxon>
        <taxon>Ascomycota</taxon>
        <taxon>Pezizomycotina</taxon>
        <taxon>Dothideomycetes</taxon>
        <taxon>Pleosporomycetidae</taxon>
        <taxon>Pleosporales</taxon>
        <taxon>Pleosporineae</taxon>
        <taxon>Cucurbitariaceae</taxon>
        <taxon>Neocucurbitaria</taxon>
    </lineage>
</organism>
<evidence type="ECO:0000256" key="11">
    <source>
        <dbReference type="SAM" id="MobiDB-lite"/>
    </source>
</evidence>
<name>A0A9W9CR06_9PLEO</name>
<feature type="chain" id="PRO_5040981720" description="Mannan endo-1,6-alpha-mannosidase" evidence="13">
    <location>
        <begin position="25"/>
        <end position="458"/>
    </location>
</feature>
<dbReference type="SUPFAM" id="SSF48208">
    <property type="entry name" value="Six-hairpin glycosidases"/>
    <property type="match status" value="1"/>
</dbReference>
<keyword evidence="8" id="KW-0325">Glycoprotein</keyword>
<evidence type="ECO:0000256" key="7">
    <source>
        <dbReference type="ARBA" id="ARBA00023136"/>
    </source>
</evidence>
<feature type="transmembrane region" description="Helical" evidence="12">
    <location>
        <begin position="435"/>
        <end position="456"/>
    </location>
</feature>
<evidence type="ECO:0000256" key="10">
    <source>
        <dbReference type="PIRNR" id="PIRNR016302"/>
    </source>
</evidence>